<dbReference type="PROSITE" id="PS50846">
    <property type="entry name" value="HMA_2"/>
    <property type="match status" value="1"/>
</dbReference>
<keyword evidence="6" id="KW-0143">Chaperone</keyword>
<dbReference type="InterPro" id="IPR051881">
    <property type="entry name" value="Copper_transport_ATOX1-like"/>
</dbReference>
<keyword evidence="5" id="KW-0406">Ion transport</keyword>
<dbReference type="GO" id="GO:0005829">
    <property type="term" value="C:cytosol"/>
    <property type="evidence" value="ECO:0000318"/>
    <property type="project" value="GO_Central"/>
</dbReference>
<reference evidence="10 11" key="1">
    <citation type="journal article" date="2004" name="Proc. Natl. Acad. Sci. U.S.A.">
        <title>The diploid genome sequence of Candida albicans.</title>
        <authorList>
            <person name="Jones T."/>
            <person name="Federspiel N.A."/>
            <person name="Chibana H."/>
            <person name="Dungan J."/>
            <person name="Kalman S."/>
            <person name="Magee B.B."/>
            <person name="Newport G."/>
            <person name="Thorstenson Y.R."/>
            <person name="Agabian N."/>
            <person name="Magee P.T."/>
            <person name="Davis R.W."/>
            <person name="Scherer S."/>
        </authorList>
    </citation>
    <scope>NUCLEOTIDE SEQUENCE [LARGE SCALE GENOMIC DNA]</scope>
    <source>
        <strain evidence="11">SC5314 / ATCC MYA-2876</strain>
    </source>
</reference>
<keyword evidence="2" id="KW-0479">Metal-binding</keyword>
<dbReference type="STRING" id="237561.A0A1D8PTB8"/>
<dbReference type="InterPro" id="IPR036163">
    <property type="entry name" value="HMA_dom_sf"/>
</dbReference>
<dbReference type="GO" id="GO:0006825">
    <property type="term" value="P:copper ion transport"/>
    <property type="evidence" value="ECO:0000318"/>
    <property type="project" value="GO_Central"/>
</dbReference>
<evidence type="ECO:0000259" key="8">
    <source>
        <dbReference type="PROSITE" id="PS50846"/>
    </source>
</evidence>
<dbReference type="AlphaFoldDB" id="A0A1D8PTB8"/>
<dbReference type="EMBL" id="CP017630">
    <property type="protein sequence ID" value="AOW31390.1"/>
    <property type="molecule type" value="Genomic_DNA"/>
</dbReference>
<reference evidence="10 11" key="2">
    <citation type="journal article" date="2007" name="Genome Biol.">
        <title>Assembly of the Candida albicans genome into sixteen supercontigs aligned on the eight chromosomes.</title>
        <authorList>
            <person name="van het Hoog M."/>
            <person name="Rast T.J."/>
            <person name="Martchenko M."/>
            <person name="Grindle S."/>
            <person name="Dignard D."/>
            <person name="Hogues H."/>
            <person name="Cuomo C."/>
            <person name="Berriman M."/>
            <person name="Scherer S."/>
            <person name="Magee B.B."/>
            <person name="Whiteway M."/>
            <person name="Chibana H."/>
            <person name="Nantel A."/>
            <person name="Magee P.T."/>
        </authorList>
    </citation>
    <scope>GENOME REANNOTATION</scope>
    <source>
        <strain evidence="11">SC5314 / ATCC MYA-2876</strain>
    </source>
</reference>
<proteinExistence type="inferred from homology"/>
<dbReference type="eggNOG" id="KOG1603">
    <property type="taxonomic scope" value="Eukaryota"/>
</dbReference>
<dbReference type="CGD" id="CAL0000174346">
    <property type="gene designation" value="ATX1"/>
</dbReference>
<dbReference type="KEGG" id="cal:CAALFM_CR06950CA"/>
<keyword evidence="1" id="KW-0813">Transport</keyword>
<sequence length="74" mass="8107">MSEVSKKYHFDVTMSCSGCSGAIERVLKRLDGVSSFDVSLDKQTVDVITTQPYETIYNTIAKTGKKINGGKEIS</sequence>
<dbReference type="FunFam" id="3.30.70.100:FF:000008">
    <property type="entry name" value="Copper transport protein ATOX1"/>
    <property type="match status" value="1"/>
</dbReference>
<dbReference type="OrthoDB" id="689350at2759"/>
<dbReference type="RefSeq" id="XP_019331097.1">
    <property type="nucleotide sequence ID" value="XM_019475552.1"/>
</dbReference>
<dbReference type="OMA" id="YEFDIAM"/>
<dbReference type="GO" id="GO:0046872">
    <property type="term" value="F:metal ion binding"/>
    <property type="evidence" value="ECO:0007669"/>
    <property type="project" value="UniProtKB-KW"/>
</dbReference>
<dbReference type="SMR" id="A0A1D8PTB8"/>
<dbReference type="SUPFAM" id="SSF55008">
    <property type="entry name" value="HMA, heavy metal-associated domain"/>
    <property type="match status" value="1"/>
</dbReference>
<evidence type="ECO:0000256" key="3">
    <source>
        <dbReference type="ARBA" id="ARBA00022796"/>
    </source>
</evidence>
<dbReference type="CDD" id="cd00371">
    <property type="entry name" value="HMA"/>
    <property type="match status" value="1"/>
</dbReference>
<accession>A0A1D8PTB8</accession>
<evidence type="ECO:0000256" key="2">
    <source>
        <dbReference type="ARBA" id="ARBA00022723"/>
    </source>
</evidence>
<name>A0A1D8PTB8_CANAL</name>
<evidence type="ECO:0000256" key="1">
    <source>
        <dbReference type="ARBA" id="ARBA00022448"/>
    </source>
</evidence>
<dbReference type="GO" id="GO:0016531">
    <property type="term" value="F:copper chaperone activity"/>
    <property type="evidence" value="ECO:0000318"/>
    <property type="project" value="GO_Central"/>
</dbReference>
<dbReference type="InParanoid" id="A0A1D8PTB8"/>
<evidence type="ECO:0000313" key="11">
    <source>
        <dbReference type="Proteomes" id="UP000000559"/>
    </source>
</evidence>
<dbReference type="Gene3D" id="3.30.70.100">
    <property type="match status" value="1"/>
</dbReference>
<dbReference type="VEuPathDB" id="FungiDB:CR_06950C_A"/>
<dbReference type="FunCoup" id="A0A1D8PTB8">
    <property type="interactions" value="602"/>
</dbReference>
<evidence type="ECO:0000313" key="9">
    <source>
        <dbReference type="CGD" id="CAL0000174346"/>
    </source>
</evidence>
<comment type="similarity">
    <text evidence="7">Belongs to the ATX1 family.</text>
</comment>
<dbReference type="PANTHER" id="PTHR46365:SF1">
    <property type="entry name" value="COPPER TRANSPORT PROTEIN ATOX1"/>
    <property type="match status" value="1"/>
</dbReference>
<evidence type="ECO:0000313" key="10">
    <source>
        <dbReference type="EMBL" id="AOW31390.1"/>
    </source>
</evidence>
<dbReference type="PANTHER" id="PTHR46365">
    <property type="entry name" value="COPPER TRANSPORT PROTEIN ATOX1"/>
    <property type="match status" value="1"/>
</dbReference>
<keyword evidence="4" id="KW-0186">Copper</keyword>
<keyword evidence="3" id="KW-0187">Copper transport</keyword>
<dbReference type="Proteomes" id="UP000000559">
    <property type="component" value="Chromosome R"/>
</dbReference>
<reference evidence="10 11" key="3">
    <citation type="journal article" date="2013" name="Genome Biol.">
        <title>Assembly of a phased diploid Candida albicans genome facilitates allele-specific measurements and provides a simple model for repeat and indel structure.</title>
        <authorList>
            <person name="Muzzey D."/>
            <person name="Schwartz K."/>
            <person name="Weissman J.S."/>
            <person name="Sherlock G."/>
        </authorList>
    </citation>
    <scope>NUCLEOTIDE SEQUENCE [LARGE SCALE GENOMIC DNA]</scope>
    <source>
        <strain evidence="11">SC5314 / ATCC MYA-2876</strain>
    </source>
</reference>
<protein>
    <submittedName>
        <fullName evidence="10">Copper metallochaperone</fullName>
    </submittedName>
</protein>
<gene>
    <name evidence="9 10" type="primary">ATX1</name>
    <name evidence="10" type="ordered locus">CAALFM_CR06950CA</name>
    <name evidence="9" type="ordered locus">orf19.2369.1</name>
</gene>
<keyword evidence="11" id="KW-1185">Reference proteome</keyword>
<dbReference type="GeneID" id="30515426"/>
<feature type="domain" description="HMA" evidence="8">
    <location>
        <begin position="5"/>
        <end position="68"/>
    </location>
</feature>
<dbReference type="Pfam" id="PF00403">
    <property type="entry name" value="HMA"/>
    <property type="match status" value="1"/>
</dbReference>
<evidence type="ECO:0000256" key="7">
    <source>
        <dbReference type="ARBA" id="ARBA00038171"/>
    </source>
</evidence>
<dbReference type="InterPro" id="IPR006121">
    <property type="entry name" value="HMA_dom"/>
</dbReference>
<evidence type="ECO:0000256" key="6">
    <source>
        <dbReference type="ARBA" id="ARBA00023186"/>
    </source>
</evidence>
<organism evidence="10 11">
    <name type="scientific">Candida albicans (strain SC5314 / ATCC MYA-2876)</name>
    <name type="common">Yeast</name>
    <dbReference type="NCBI Taxonomy" id="237561"/>
    <lineage>
        <taxon>Eukaryota</taxon>
        <taxon>Fungi</taxon>
        <taxon>Dikarya</taxon>
        <taxon>Ascomycota</taxon>
        <taxon>Saccharomycotina</taxon>
        <taxon>Pichiomycetes</taxon>
        <taxon>Debaryomycetaceae</taxon>
        <taxon>Candida/Lodderomyces clade</taxon>
        <taxon>Candida</taxon>
    </lineage>
</organism>
<evidence type="ECO:0000256" key="5">
    <source>
        <dbReference type="ARBA" id="ARBA00023065"/>
    </source>
</evidence>
<evidence type="ECO:0000256" key="4">
    <source>
        <dbReference type="ARBA" id="ARBA00023008"/>
    </source>
</evidence>